<organism evidence="3">
    <name type="scientific">Darwinula stevensoni</name>
    <dbReference type="NCBI Taxonomy" id="69355"/>
    <lineage>
        <taxon>Eukaryota</taxon>
        <taxon>Metazoa</taxon>
        <taxon>Ecdysozoa</taxon>
        <taxon>Arthropoda</taxon>
        <taxon>Crustacea</taxon>
        <taxon>Oligostraca</taxon>
        <taxon>Ostracoda</taxon>
        <taxon>Podocopa</taxon>
        <taxon>Podocopida</taxon>
        <taxon>Darwinulocopina</taxon>
        <taxon>Darwinuloidea</taxon>
        <taxon>Darwinulidae</taxon>
        <taxon>Darwinula</taxon>
    </lineage>
</organism>
<feature type="compositionally biased region" description="Low complexity" evidence="1">
    <location>
        <begin position="63"/>
        <end position="77"/>
    </location>
</feature>
<evidence type="ECO:0000313" key="4">
    <source>
        <dbReference type="Proteomes" id="UP000677054"/>
    </source>
</evidence>
<feature type="region of interest" description="Disordered" evidence="1">
    <location>
        <begin position="126"/>
        <end position="158"/>
    </location>
</feature>
<feature type="region of interest" description="Disordered" evidence="1">
    <location>
        <begin position="1"/>
        <end position="80"/>
    </location>
</feature>
<proteinExistence type="predicted"/>
<dbReference type="GO" id="GO:0003824">
    <property type="term" value="F:catalytic activity"/>
    <property type="evidence" value="ECO:0007669"/>
    <property type="project" value="InterPro"/>
</dbReference>
<evidence type="ECO:0000259" key="2">
    <source>
        <dbReference type="Pfam" id="PF14529"/>
    </source>
</evidence>
<evidence type="ECO:0000256" key="1">
    <source>
        <dbReference type="SAM" id="MobiDB-lite"/>
    </source>
</evidence>
<dbReference type="SUPFAM" id="SSF56219">
    <property type="entry name" value="DNase I-like"/>
    <property type="match status" value="1"/>
</dbReference>
<feature type="compositionally biased region" description="Basic residues" evidence="1">
    <location>
        <begin position="140"/>
        <end position="149"/>
    </location>
</feature>
<feature type="compositionally biased region" description="Polar residues" evidence="1">
    <location>
        <begin position="18"/>
        <end position="32"/>
    </location>
</feature>
<dbReference type="InterPro" id="IPR005135">
    <property type="entry name" value="Endo/exonuclease/phosphatase"/>
</dbReference>
<dbReference type="PANTHER" id="PTHR33273:SF4">
    <property type="entry name" value="ENDONUCLEASE_EXONUCLEASE_PHOSPHATASE DOMAIN-CONTAINING PROTEIN"/>
    <property type="match status" value="1"/>
</dbReference>
<feature type="compositionally biased region" description="Polar residues" evidence="1">
    <location>
        <begin position="40"/>
        <end position="52"/>
    </location>
</feature>
<feature type="region of interest" description="Disordered" evidence="1">
    <location>
        <begin position="417"/>
        <end position="474"/>
    </location>
</feature>
<dbReference type="OrthoDB" id="6372692at2759"/>
<dbReference type="PANTHER" id="PTHR33273">
    <property type="entry name" value="DOMAIN-CONTAINING PROTEIN, PUTATIVE-RELATED"/>
    <property type="match status" value="1"/>
</dbReference>
<protein>
    <recommendedName>
        <fullName evidence="2">Endonuclease/exonuclease/phosphatase domain-containing protein</fullName>
    </recommendedName>
</protein>
<dbReference type="AlphaFoldDB" id="A0A7R9AE68"/>
<feature type="compositionally biased region" description="Pro residues" evidence="1">
    <location>
        <begin position="417"/>
        <end position="440"/>
    </location>
</feature>
<sequence length="869" mass="96053">MSPHLLRSSGIPLPPRTSIPSRTRSVITSTNAPKLPPTPQSLSPATSPSLTNIHPLENPSPSPSSCSTPCSPSSTDSSFERAVTQLDRMITDDRMNEGQLSVIPQKPCSDPQPAVLFLGRSFDIPTQDESADGGEFTPVKPKHKQRKAPHLPSPTRPSLPKYNFPLIIQGLKEQFLAPLKLQRALREHFNFTPSEMRRARGGFVLGFANAKDMNSVLQGWPTEKLGGLAKPPGSLTPTDTRKFVIKGVSREDDPEDLATELRELGFEVVRLLRMRKTSTGEALNCLLFETKADMSASLEEEGHISIGPLRFLVEPFQVRPRMLQCLRCHQYGHTKAKCMKNISCICAGDHEASSCPNRASGVRRCITCKGNHRADSRTCPSRTTHMGHLAKKFPTSNLAISYAAVVAKRSGTPVPIPAPLPEPPVPVPSPPPIPNHPAPTPRKRMTPIPQPPKPSSPNKSIKPQTPIPPSEPTIPHKLIPTLIELATKCIQVSPARALTILHININGFNAKRAEFINYLEEAKPHIICVSELKRKTPPCIKGFYSFKPPHPNRPYNGGSAIFISDKLDAEDITPSQPTATNIELIGISIKANGTKINVFHLYCPPSTLTQSDLDRLPNNFLDPTLLIGDLNAHSPILSFCDKTNRHGRLISSFLDNSDFSLISSPEPTHSAFSNPDSPPYRLDLTLANPYILPLIHDCCIGKDLGSDHLPILVTINLFLQERVSAPRTTPDFPRADWTRFQLTLDTCLPDTLSILSTDNILSATQLITEAIQIAQDDSIPPLTTKTSRPYLLSPTTLSLIKKRRATRRKFHLTKAPCLKRAILDLNREISLQLKLDANYYWDNYWFKENQSVLGRTLEQAAERTPQPAR</sequence>
<name>A0A7R9AE68_9CRUS</name>
<dbReference type="Pfam" id="PF14529">
    <property type="entry name" value="Exo_endo_phos_2"/>
    <property type="match status" value="1"/>
</dbReference>
<keyword evidence="4" id="KW-1185">Reference proteome</keyword>
<dbReference type="EMBL" id="LR904116">
    <property type="protein sequence ID" value="CAD7252596.1"/>
    <property type="molecule type" value="Genomic_DNA"/>
</dbReference>
<feature type="domain" description="Endonuclease/exonuclease/phosphatase" evidence="2">
    <location>
        <begin position="596"/>
        <end position="711"/>
    </location>
</feature>
<dbReference type="InterPro" id="IPR036691">
    <property type="entry name" value="Endo/exonu/phosph_ase_sf"/>
</dbReference>
<dbReference type="EMBL" id="CAJPEV010004599">
    <property type="protein sequence ID" value="CAG0902062.1"/>
    <property type="molecule type" value="Genomic_DNA"/>
</dbReference>
<gene>
    <name evidence="3" type="ORF">DSTB1V02_LOCUS12354</name>
</gene>
<accession>A0A7R9AE68</accession>
<dbReference type="Gene3D" id="3.60.10.10">
    <property type="entry name" value="Endonuclease/exonuclease/phosphatase"/>
    <property type="match status" value="1"/>
</dbReference>
<reference evidence="3" key="1">
    <citation type="submission" date="2020-11" db="EMBL/GenBank/DDBJ databases">
        <authorList>
            <person name="Tran Van P."/>
        </authorList>
    </citation>
    <scope>NUCLEOTIDE SEQUENCE</scope>
</reference>
<evidence type="ECO:0000313" key="3">
    <source>
        <dbReference type="EMBL" id="CAD7252596.1"/>
    </source>
</evidence>
<dbReference type="Proteomes" id="UP000677054">
    <property type="component" value="Unassembled WGS sequence"/>
</dbReference>